<evidence type="ECO:0000259" key="7">
    <source>
        <dbReference type="Pfam" id="PF00288"/>
    </source>
</evidence>
<dbReference type="InterPro" id="IPR036554">
    <property type="entry name" value="GHMP_kinase_C_sf"/>
</dbReference>
<dbReference type="InterPro" id="IPR006204">
    <property type="entry name" value="GHMP_kinase_N_dom"/>
</dbReference>
<feature type="domain" description="GHMP kinase C-terminal" evidence="8">
    <location>
        <begin position="239"/>
        <end position="314"/>
    </location>
</feature>
<keyword evidence="3" id="KW-0547">Nucleotide-binding</keyword>
<dbReference type="PIRSF" id="PIRSF000530">
    <property type="entry name" value="Galactokinase"/>
    <property type="match status" value="1"/>
</dbReference>
<dbReference type="InterPro" id="IPR006206">
    <property type="entry name" value="Mevalonate/galactokinase"/>
</dbReference>
<proteinExistence type="inferred from homology"/>
<dbReference type="SUPFAM" id="SSF54211">
    <property type="entry name" value="Ribosomal protein S5 domain 2-like"/>
    <property type="match status" value="1"/>
</dbReference>
<dbReference type="SUPFAM" id="SSF55060">
    <property type="entry name" value="GHMP Kinase, C-terminal domain"/>
    <property type="match status" value="1"/>
</dbReference>
<dbReference type="EMBL" id="BAAAKW010000062">
    <property type="protein sequence ID" value="GAA1225230.1"/>
    <property type="molecule type" value="Genomic_DNA"/>
</dbReference>
<keyword evidence="4" id="KW-0418">Kinase</keyword>
<gene>
    <name evidence="10" type="primary">galK_2</name>
    <name evidence="10" type="ORF">GCM10009655_25020</name>
</gene>
<dbReference type="InterPro" id="IPR020568">
    <property type="entry name" value="Ribosomal_Su5_D2-typ_SF"/>
</dbReference>
<keyword evidence="5" id="KW-0067">ATP-binding</keyword>
<dbReference type="Gene3D" id="3.30.70.890">
    <property type="entry name" value="GHMP kinase, C-terminal domain"/>
    <property type="match status" value="1"/>
</dbReference>
<feature type="domain" description="GHMP kinase N-terminal" evidence="7">
    <location>
        <begin position="103"/>
        <end position="167"/>
    </location>
</feature>
<dbReference type="PANTHER" id="PTHR10457">
    <property type="entry name" value="MEVALONATE KINASE/GALACTOKINASE"/>
    <property type="match status" value="1"/>
</dbReference>
<keyword evidence="6" id="KW-0119">Carbohydrate metabolism</keyword>
<evidence type="ECO:0000313" key="10">
    <source>
        <dbReference type="EMBL" id="GAA1225230.1"/>
    </source>
</evidence>
<evidence type="ECO:0000256" key="5">
    <source>
        <dbReference type="ARBA" id="ARBA00022840"/>
    </source>
</evidence>
<keyword evidence="2" id="KW-0808">Transferase</keyword>
<keyword evidence="6" id="KW-0299">Galactose metabolism</keyword>
<organism evidence="10 11">
    <name type="scientific">Rhodoglobus aureus</name>
    <dbReference type="NCBI Taxonomy" id="191497"/>
    <lineage>
        <taxon>Bacteria</taxon>
        <taxon>Bacillati</taxon>
        <taxon>Actinomycetota</taxon>
        <taxon>Actinomycetes</taxon>
        <taxon>Micrococcales</taxon>
        <taxon>Microbacteriaceae</taxon>
        <taxon>Rhodoglobus</taxon>
    </lineage>
</organism>
<dbReference type="InterPro" id="IPR006203">
    <property type="entry name" value="GHMP_knse_ATP-bd_CS"/>
</dbReference>
<feature type="domain" description="Galactokinase N-terminal" evidence="9">
    <location>
        <begin position="12"/>
        <end position="58"/>
    </location>
</feature>
<evidence type="ECO:0000259" key="9">
    <source>
        <dbReference type="Pfam" id="PF10509"/>
    </source>
</evidence>
<dbReference type="Pfam" id="PF08544">
    <property type="entry name" value="GHMP_kinases_C"/>
    <property type="match status" value="1"/>
</dbReference>
<dbReference type="PANTHER" id="PTHR10457:SF7">
    <property type="entry name" value="GALACTOKINASE-RELATED"/>
    <property type="match status" value="1"/>
</dbReference>
<dbReference type="Pfam" id="PF10509">
    <property type="entry name" value="GalKase_gal_bdg"/>
    <property type="match status" value="1"/>
</dbReference>
<comment type="similarity">
    <text evidence="1">Belongs to the GHMP kinase family. GalK subfamily.</text>
</comment>
<dbReference type="InterPro" id="IPR014721">
    <property type="entry name" value="Ribsml_uS5_D2-typ_fold_subgr"/>
</dbReference>
<dbReference type="Proteomes" id="UP001500943">
    <property type="component" value="Unassembled WGS sequence"/>
</dbReference>
<dbReference type="Gene3D" id="3.30.230.10">
    <property type="match status" value="1"/>
</dbReference>
<dbReference type="PROSITE" id="PS00627">
    <property type="entry name" value="GHMP_KINASES_ATP"/>
    <property type="match status" value="1"/>
</dbReference>
<evidence type="ECO:0000313" key="11">
    <source>
        <dbReference type="Proteomes" id="UP001500943"/>
    </source>
</evidence>
<keyword evidence="11" id="KW-1185">Reference proteome</keyword>
<protein>
    <submittedName>
        <fullName evidence="10">Galactokinase</fullName>
    </submittedName>
</protein>
<evidence type="ECO:0000256" key="2">
    <source>
        <dbReference type="ARBA" id="ARBA00022679"/>
    </source>
</evidence>
<comment type="caution">
    <text evidence="10">The sequence shown here is derived from an EMBL/GenBank/DDBJ whole genome shotgun (WGS) entry which is preliminary data.</text>
</comment>
<evidence type="ECO:0000256" key="3">
    <source>
        <dbReference type="ARBA" id="ARBA00022741"/>
    </source>
</evidence>
<sequence length="339" mass="35857">MSDIRDDVLVDFEAVFGHPADGVWSAPGRLTLLGTADSPDTDAELAIAINRRTVLAASTRSDRSVRIASALVDELVTVELDELATDESAAGWSRIALAIVQEVMAASANQRELSGVEVFIDTTVPVGAGLGSSSALEAALALALTDLWNLGEQVAHLPHHPDVAACVFALDDHALVRLEGEIRPELLPLDWQTAGLELLVIDTDRPTADALETTIADDDVRRTLHSVTENQRVRDAALAIRDETPRLLGALLDASHASLRDEYGISTTEIDLAVETAMTAGALGARMLGRPFSGVAIALVDTDTASRVRVALDGAFAEHAMGQPTVEAVSPSQGALRDR</sequence>
<dbReference type="InterPro" id="IPR019539">
    <property type="entry name" value="GalKase_N"/>
</dbReference>
<dbReference type="RefSeq" id="WP_343926342.1">
    <property type="nucleotide sequence ID" value="NZ_BAAAKW010000062.1"/>
</dbReference>
<name>A0ABN1VVZ7_9MICO</name>
<dbReference type="Pfam" id="PF00288">
    <property type="entry name" value="GHMP_kinases_N"/>
    <property type="match status" value="1"/>
</dbReference>
<evidence type="ECO:0000259" key="8">
    <source>
        <dbReference type="Pfam" id="PF08544"/>
    </source>
</evidence>
<dbReference type="InterPro" id="IPR013750">
    <property type="entry name" value="GHMP_kinase_C_dom"/>
</dbReference>
<evidence type="ECO:0000256" key="1">
    <source>
        <dbReference type="ARBA" id="ARBA00006566"/>
    </source>
</evidence>
<reference evidence="10 11" key="1">
    <citation type="journal article" date="2019" name="Int. J. Syst. Evol. Microbiol.">
        <title>The Global Catalogue of Microorganisms (GCM) 10K type strain sequencing project: providing services to taxonomists for standard genome sequencing and annotation.</title>
        <authorList>
            <consortium name="The Broad Institute Genomics Platform"/>
            <consortium name="The Broad Institute Genome Sequencing Center for Infectious Disease"/>
            <person name="Wu L."/>
            <person name="Ma J."/>
        </authorList>
    </citation>
    <scope>NUCLEOTIDE SEQUENCE [LARGE SCALE GENOMIC DNA]</scope>
    <source>
        <strain evidence="10 11">JCM 12762</strain>
    </source>
</reference>
<evidence type="ECO:0000256" key="4">
    <source>
        <dbReference type="ARBA" id="ARBA00022777"/>
    </source>
</evidence>
<dbReference type="PRINTS" id="PR00959">
    <property type="entry name" value="MEVGALKINASE"/>
</dbReference>
<evidence type="ECO:0000256" key="6">
    <source>
        <dbReference type="ARBA" id="ARBA00023144"/>
    </source>
</evidence>
<accession>A0ABN1VVZ7</accession>